<organism evidence="3 4">
    <name type="scientific">Priapulus caudatus</name>
    <name type="common">Priapulid worm</name>
    <dbReference type="NCBI Taxonomy" id="37621"/>
    <lineage>
        <taxon>Eukaryota</taxon>
        <taxon>Metazoa</taxon>
        <taxon>Ecdysozoa</taxon>
        <taxon>Scalidophora</taxon>
        <taxon>Priapulida</taxon>
        <taxon>Priapulimorpha</taxon>
        <taxon>Priapulimorphida</taxon>
        <taxon>Priapulidae</taxon>
        <taxon>Priapulus</taxon>
    </lineage>
</organism>
<proteinExistence type="predicted"/>
<sequence>MTYATSKEALEAAYTELTNSDVAEMYPKYIQHCEHLYDRRAEWALCYREELPVRGNNTKNYAEAAMRILKDKVFERVKAYNAVQLLDFLLTRMTSYYERRLTDLANGCIDVTVSQKYLPGGAVIPKEMVTKTGPDTFECRSQSKEDVTYYIEMSISLCTCCAGINGAPCKHQYAVVRHFNVSSLNFLPLNDPVMRQHLLYLATGMENVRPGWFTSLTGGVNHKPVELEEDNAVDSCDNVFL</sequence>
<evidence type="ECO:0000259" key="2">
    <source>
        <dbReference type="PROSITE" id="PS50966"/>
    </source>
</evidence>
<dbReference type="PANTHER" id="PTHR35385:SF2">
    <property type="entry name" value="PROTEIN B, PUTATIVE-RELATED"/>
    <property type="match status" value="1"/>
</dbReference>
<reference evidence="4" key="1">
    <citation type="submission" date="2025-08" db="UniProtKB">
        <authorList>
            <consortium name="RefSeq"/>
        </authorList>
    </citation>
    <scope>IDENTIFICATION</scope>
</reference>
<protein>
    <submittedName>
        <fullName evidence="4">Uncharacterized protein LOC106806104</fullName>
    </submittedName>
</protein>
<feature type="domain" description="SWIM-type" evidence="2">
    <location>
        <begin position="149"/>
        <end position="180"/>
    </location>
</feature>
<evidence type="ECO:0000313" key="4">
    <source>
        <dbReference type="RefSeq" id="XP_014663444.1"/>
    </source>
</evidence>
<dbReference type="Pfam" id="PF04434">
    <property type="entry name" value="SWIM"/>
    <property type="match status" value="1"/>
</dbReference>
<keyword evidence="1" id="KW-0863">Zinc-finger</keyword>
<dbReference type="Proteomes" id="UP000695022">
    <property type="component" value="Unplaced"/>
</dbReference>
<dbReference type="GeneID" id="106806104"/>
<dbReference type="PROSITE" id="PS50966">
    <property type="entry name" value="ZF_SWIM"/>
    <property type="match status" value="1"/>
</dbReference>
<evidence type="ECO:0000313" key="3">
    <source>
        <dbReference type="Proteomes" id="UP000695022"/>
    </source>
</evidence>
<gene>
    <name evidence="4" type="primary">LOC106806104</name>
</gene>
<dbReference type="PANTHER" id="PTHR35385">
    <property type="entry name" value="PROTEIN B, PUTATIVE-RELATED-RELATED"/>
    <property type="match status" value="1"/>
</dbReference>
<keyword evidence="1" id="KW-0862">Zinc</keyword>
<evidence type="ECO:0000256" key="1">
    <source>
        <dbReference type="PROSITE-ProRule" id="PRU00325"/>
    </source>
</evidence>
<dbReference type="RefSeq" id="XP_014663444.1">
    <property type="nucleotide sequence ID" value="XM_014807958.1"/>
</dbReference>
<name>A0ABM1DU23_PRICU</name>
<dbReference type="InterPro" id="IPR007527">
    <property type="entry name" value="Znf_SWIM"/>
</dbReference>
<accession>A0ABM1DU23</accession>
<keyword evidence="3" id="KW-1185">Reference proteome</keyword>
<keyword evidence="1" id="KW-0479">Metal-binding</keyword>